<dbReference type="RefSeq" id="WP_191201779.1">
    <property type="nucleotide sequence ID" value="NZ_JACXZA010000001.1"/>
</dbReference>
<dbReference type="Pfam" id="PF02834">
    <property type="entry name" value="LigT_PEase"/>
    <property type="match status" value="2"/>
</dbReference>
<evidence type="ECO:0000313" key="5">
    <source>
        <dbReference type="Proteomes" id="UP000609346"/>
    </source>
</evidence>
<comment type="catalytic activity">
    <reaction evidence="2">
        <text>a 3'-end 2',3'-cyclophospho-ribonucleotide-RNA + H2O = a 3'-end 2'-phospho-ribonucleotide-RNA + H(+)</text>
        <dbReference type="Rhea" id="RHEA:11828"/>
        <dbReference type="Rhea" id="RHEA-COMP:10464"/>
        <dbReference type="Rhea" id="RHEA-COMP:17353"/>
        <dbReference type="ChEBI" id="CHEBI:15377"/>
        <dbReference type="ChEBI" id="CHEBI:15378"/>
        <dbReference type="ChEBI" id="CHEBI:83064"/>
        <dbReference type="ChEBI" id="CHEBI:173113"/>
        <dbReference type="EC" id="3.1.4.58"/>
    </reaction>
</comment>
<feature type="short sequence motif" description="HXTX 1" evidence="2">
    <location>
        <begin position="56"/>
        <end position="59"/>
    </location>
</feature>
<dbReference type="Gene3D" id="3.90.1140.10">
    <property type="entry name" value="Cyclic phosphodiesterase"/>
    <property type="match status" value="1"/>
</dbReference>
<protein>
    <recommendedName>
        <fullName evidence="2">RNA 2',3'-cyclic phosphodiesterase</fullName>
        <shortName evidence="2">RNA 2',3'-CPDase</shortName>
        <ecNumber evidence="2">3.1.4.58</ecNumber>
    </recommendedName>
</protein>
<dbReference type="NCBIfam" id="TIGR02258">
    <property type="entry name" value="2_5_ligase"/>
    <property type="match status" value="1"/>
</dbReference>
<dbReference type="InterPro" id="IPR009097">
    <property type="entry name" value="Cyclic_Pdiesterase"/>
</dbReference>
<sequence>MKENQLSIDQSQLQEQERLFIALALPESMKQAFGEKMERIKEQLPFKRWVHPMDMHVTLQFLGDVPKERIRDIDAALRARASRISWPGLNVGVKGLGVFGRPERPSVLWAGIEADRTVLDGLYQAVVESMITVGFEPEQRPYSPHLTLARNYAGAMPFEQETLSIGEDVSSTEWNWRADSITLYKSNTRVKPSYEAIGVYPL</sequence>
<gene>
    <name evidence="4" type="primary">thpR</name>
    <name evidence="4" type="ORF">H8B09_01875</name>
</gene>
<feature type="domain" description="Phosphoesterase HXTX" evidence="3">
    <location>
        <begin position="129"/>
        <end position="191"/>
    </location>
</feature>
<organism evidence="4 5">
    <name type="scientific">Paenibacillus terricola</name>
    <dbReference type="NCBI Taxonomy" id="2763503"/>
    <lineage>
        <taxon>Bacteria</taxon>
        <taxon>Bacillati</taxon>
        <taxon>Bacillota</taxon>
        <taxon>Bacilli</taxon>
        <taxon>Bacillales</taxon>
        <taxon>Paenibacillaceae</taxon>
        <taxon>Paenibacillus</taxon>
    </lineage>
</organism>
<dbReference type="InterPro" id="IPR004175">
    <property type="entry name" value="RNA_CPDase"/>
</dbReference>
<dbReference type="EMBL" id="JACXZA010000001">
    <property type="protein sequence ID" value="MBD3917488.1"/>
    <property type="molecule type" value="Genomic_DNA"/>
</dbReference>
<dbReference type="InterPro" id="IPR014051">
    <property type="entry name" value="Phosphoesterase_HXTX"/>
</dbReference>
<dbReference type="PANTHER" id="PTHR35561">
    <property type="entry name" value="RNA 2',3'-CYCLIC PHOSPHODIESTERASE"/>
    <property type="match status" value="1"/>
</dbReference>
<evidence type="ECO:0000259" key="3">
    <source>
        <dbReference type="Pfam" id="PF02834"/>
    </source>
</evidence>
<evidence type="ECO:0000313" key="4">
    <source>
        <dbReference type="EMBL" id="MBD3917488.1"/>
    </source>
</evidence>
<accession>A0ABR8MN95</accession>
<name>A0ABR8MN95_9BACL</name>
<comment type="function">
    <text evidence="2">Hydrolyzes RNA 2',3'-cyclic phosphodiester to an RNA 2'-phosphomonoester.</text>
</comment>
<feature type="active site" description="Proton donor" evidence="2">
    <location>
        <position position="56"/>
    </location>
</feature>
<feature type="short sequence motif" description="HXTX 2" evidence="2">
    <location>
        <begin position="145"/>
        <end position="148"/>
    </location>
</feature>
<evidence type="ECO:0000256" key="1">
    <source>
        <dbReference type="ARBA" id="ARBA00022801"/>
    </source>
</evidence>
<dbReference type="PANTHER" id="PTHR35561:SF1">
    <property type="entry name" value="RNA 2',3'-CYCLIC PHOSPHODIESTERASE"/>
    <property type="match status" value="1"/>
</dbReference>
<comment type="similarity">
    <text evidence="2">Belongs to the 2H phosphoesterase superfamily. ThpR family.</text>
</comment>
<feature type="active site" description="Proton acceptor" evidence="2">
    <location>
        <position position="145"/>
    </location>
</feature>
<dbReference type="EC" id="3.1.4.58" evidence="2"/>
<keyword evidence="1 2" id="KW-0378">Hydrolase</keyword>
<proteinExistence type="inferred from homology"/>
<dbReference type="Proteomes" id="UP000609346">
    <property type="component" value="Unassembled WGS sequence"/>
</dbReference>
<dbReference type="SUPFAM" id="SSF55144">
    <property type="entry name" value="LigT-like"/>
    <property type="match status" value="1"/>
</dbReference>
<feature type="domain" description="Phosphoesterase HXTX" evidence="3">
    <location>
        <begin position="29"/>
        <end position="109"/>
    </location>
</feature>
<keyword evidence="5" id="KW-1185">Reference proteome</keyword>
<comment type="caution">
    <text evidence="4">The sequence shown here is derived from an EMBL/GenBank/DDBJ whole genome shotgun (WGS) entry which is preliminary data.</text>
</comment>
<dbReference type="HAMAP" id="MF_01940">
    <property type="entry name" value="RNA_CPDase"/>
    <property type="match status" value="1"/>
</dbReference>
<evidence type="ECO:0000256" key="2">
    <source>
        <dbReference type="HAMAP-Rule" id="MF_01940"/>
    </source>
</evidence>
<reference evidence="4 5" key="1">
    <citation type="submission" date="2020-09" db="EMBL/GenBank/DDBJ databases">
        <title>Paenibacillus sp. strain PR3 16S rRNA gene Genome sequencing and assembly.</title>
        <authorList>
            <person name="Kim J."/>
        </authorList>
    </citation>
    <scope>NUCLEOTIDE SEQUENCE [LARGE SCALE GENOMIC DNA]</scope>
    <source>
        <strain evidence="4 5">PR3</strain>
    </source>
</reference>